<dbReference type="GO" id="GO:0009252">
    <property type="term" value="P:peptidoglycan biosynthetic process"/>
    <property type="evidence" value="ECO:0007669"/>
    <property type="project" value="UniProtKB-UniRule"/>
</dbReference>
<dbReference type="InterPro" id="IPR036565">
    <property type="entry name" value="Mur-like_cat_sf"/>
</dbReference>
<dbReference type="InterPro" id="IPR004101">
    <property type="entry name" value="Mur_ligase_C"/>
</dbReference>
<name>A0A059XNU2_9BACT</name>
<protein>
    <recommendedName>
        <fullName evidence="7 8">UDP-N-acetylmuramoylalanine--D-glutamate ligase</fullName>
        <ecNumber evidence="7 8">6.3.2.9</ecNumber>
    </recommendedName>
    <alternativeName>
        <fullName evidence="7">D-glutamic acid-adding enzyme</fullName>
    </alternativeName>
    <alternativeName>
        <fullName evidence="7">UDP-N-acetylmuramoyl-L-alanyl-D-glutamate synthetase</fullName>
    </alternativeName>
</protein>
<dbReference type="InterPro" id="IPR036615">
    <property type="entry name" value="Mur_ligase_C_dom_sf"/>
</dbReference>
<dbReference type="PANTHER" id="PTHR43692">
    <property type="entry name" value="UDP-N-ACETYLMURAMOYLALANINE--D-GLUTAMATE LIGASE"/>
    <property type="match status" value="1"/>
</dbReference>
<evidence type="ECO:0000256" key="4">
    <source>
        <dbReference type="ARBA" id="ARBA00022598"/>
    </source>
</evidence>
<dbReference type="GO" id="GO:0051301">
    <property type="term" value="P:cell division"/>
    <property type="evidence" value="ECO:0007669"/>
    <property type="project" value="UniProtKB-KW"/>
</dbReference>
<keyword evidence="6 7" id="KW-0067">ATP-binding</keyword>
<dbReference type="GO" id="GO:0008360">
    <property type="term" value="P:regulation of cell shape"/>
    <property type="evidence" value="ECO:0007669"/>
    <property type="project" value="UniProtKB-KW"/>
</dbReference>
<feature type="domain" description="Mur ligase C-terminal" evidence="9">
    <location>
        <begin position="341"/>
        <end position="456"/>
    </location>
</feature>
<dbReference type="GO" id="GO:0005524">
    <property type="term" value="F:ATP binding"/>
    <property type="evidence" value="ECO:0007669"/>
    <property type="project" value="UniProtKB-UniRule"/>
</dbReference>
<dbReference type="PANTHER" id="PTHR43692:SF1">
    <property type="entry name" value="UDP-N-ACETYLMURAMOYLALANINE--D-GLUTAMATE LIGASE"/>
    <property type="match status" value="1"/>
</dbReference>
<organism evidence="11 12">
    <name type="scientific">Leptospirillum ferriphilum YSK</name>
    <dbReference type="NCBI Taxonomy" id="1441628"/>
    <lineage>
        <taxon>Bacteria</taxon>
        <taxon>Pseudomonadati</taxon>
        <taxon>Nitrospirota</taxon>
        <taxon>Nitrospiria</taxon>
        <taxon>Nitrospirales</taxon>
        <taxon>Nitrospiraceae</taxon>
        <taxon>Leptospirillum</taxon>
    </lineage>
</organism>
<dbReference type="Gene3D" id="3.40.50.720">
    <property type="entry name" value="NAD(P)-binding Rossmann-like Domain"/>
    <property type="match status" value="1"/>
</dbReference>
<dbReference type="EMBL" id="CP007243">
    <property type="protein sequence ID" value="AIA30194.1"/>
    <property type="molecule type" value="Genomic_DNA"/>
</dbReference>
<evidence type="ECO:0000256" key="5">
    <source>
        <dbReference type="ARBA" id="ARBA00022741"/>
    </source>
</evidence>
<evidence type="ECO:0000256" key="6">
    <source>
        <dbReference type="ARBA" id="ARBA00022840"/>
    </source>
</evidence>
<comment type="subcellular location">
    <subcellularLocation>
        <location evidence="1 7 8">Cytoplasm</location>
    </subcellularLocation>
</comment>
<accession>A0A059XNU2</accession>
<dbReference type="NCBIfam" id="TIGR01087">
    <property type="entry name" value="murD"/>
    <property type="match status" value="1"/>
</dbReference>
<dbReference type="Pfam" id="PF08245">
    <property type="entry name" value="Mur_ligase_M"/>
    <property type="match status" value="1"/>
</dbReference>
<dbReference type="OrthoDB" id="9809796at2"/>
<keyword evidence="7 8" id="KW-0573">Peptidoglycan synthesis</keyword>
<evidence type="ECO:0000256" key="7">
    <source>
        <dbReference type="HAMAP-Rule" id="MF_00639"/>
    </source>
</evidence>
<feature type="binding site" evidence="7">
    <location>
        <begin position="122"/>
        <end position="128"/>
    </location>
    <ligand>
        <name>ATP</name>
        <dbReference type="ChEBI" id="CHEBI:30616"/>
    </ligand>
</feature>
<dbReference type="GO" id="GO:0005737">
    <property type="term" value="C:cytoplasm"/>
    <property type="evidence" value="ECO:0007669"/>
    <property type="project" value="UniProtKB-SubCell"/>
</dbReference>
<gene>
    <name evidence="7" type="primary">murD</name>
    <name evidence="11" type="ORF">Y981_03665</name>
</gene>
<evidence type="ECO:0000256" key="3">
    <source>
        <dbReference type="ARBA" id="ARBA00022490"/>
    </source>
</evidence>
<evidence type="ECO:0000256" key="1">
    <source>
        <dbReference type="ARBA" id="ARBA00004496"/>
    </source>
</evidence>
<dbReference type="UniPathway" id="UPA00219"/>
<dbReference type="Pfam" id="PF02875">
    <property type="entry name" value="Mur_ligase_C"/>
    <property type="match status" value="1"/>
</dbReference>
<feature type="domain" description="Mur ligase central" evidence="10">
    <location>
        <begin position="120"/>
        <end position="235"/>
    </location>
</feature>
<dbReference type="GO" id="GO:0008764">
    <property type="term" value="F:UDP-N-acetylmuramoylalanine-D-glutamate ligase activity"/>
    <property type="evidence" value="ECO:0007669"/>
    <property type="project" value="UniProtKB-UniRule"/>
</dbReference>
<dbReference type="InterPro" id="IPR005762">
    <property type="entry name" value="MurD"/>
</dbReference>
<keyword evidence="3 7" id="KW-0963">Cytoplasm</keyword>
<keyword evidence="7 8" id="KW-0132">Cell division</keyword>
<dbReference type="SUPFAM" id="SSF53244">
    <property type="entry name" value="MurD-like peptide ligases, peptide-binding domain"/>
    <property type="match status" value="1"/>
</dbReference>
<proteinExistence type="inferred from homology"/>
<sequence>MTEKRERKLPPAGETITVIGAGRSGVAAARLARALGYRVRLLDEGPVPPKEKKLLQEEGVEVQEGRAFDAREILSLPFVIVSPGVPPRKWAGQEAPLYIRNVMGEMEWASSWTAVPLVAVGGTNGKSTTSALLAHFLEAAGERVFLGGNFGTPLSDMVLSERRGSSPLPTVAVVELSSFQAETMGIFRPVVNLLLNITPDHLDRYLSVDHYRNAKWNAFQTMEKESFTVLNRDPACGVYPPFSPISSRLAWFYGSKGSCPDRTGGLILERDALSATLDGIEGLPPISWNLEKFPLEGMGNRQNLAASLLGAVLYLKATGKHPEQVTTVLEEAAASFRGLPHRMEVVGEWKGIRFINDSKATNVDATRLALEGYAGHSPFVHLILGGRDKGAPYAPLREGIRTSVKSIAVLGEARDKIREELGSLVPLRMCESLEEAVDVAAGQASEGDRVLLSPACSSYDMFHGYEERGAVFRSIVENWIRRRERAR</sequence>
<keyword evidence="7 8" id="KW-0961">Cell wall biogenesis/degradation</keyword>
<comment type="pathway">
    <text evidence="2 7 8">Cell wall biogenesis; peptidoglycan biosynthesis.</text>
</comment>
<evidence type="ECO:0000259" key="10">
    <source>
        <dbReference type="Pfam" id="PF08245"/>
    </source>
</evidence>
<dbReference type="GO" id="GO:0071555">
    <property type="term" value="P:cell wall organization"/>
    <property type="evidence" value="ECO:0007669"/>
    <property type="project" value="UniProtKB-KW"/>
</dbReference>
<keyword evidence="4 7" id="KW-0436">Ligase</keyword>
<keyword evidence="12" id="KW-1185">Reference proteome</keyword>
<dbReference type="HOGENOM" id="CLU_032540_0_0_0"/>
<dbReference type="Pfam" id="PF21799">
    <property type="entry name" value="MurD-like_N"/>
    <property type="match status" value="1"/>
</dbReference>
<evidence type="ECO:0000313" key="12">
    <source>
        <dbReference type="Proteomes" id="UP000027059"/>
    </source>
</evidence>
<dbReference type="Proteomes" id="UP000027059">
    <property type="component" value="Chromosome"/>
</dbReference>
<comment type="catalytic activity">
    <reaction evidence="7 8">
        <text>UDP-N-acetyl-alpha-D-muramoyl-L-alanine + D-glutamate + ATP = UDP-N-acetyl-alpha-D-muramoyl-L-alanyl-D-glutamate + ADP + phosphate + H(+)</text>
        <dbReference type="Rhea" id="RHEA:16429"/>
        <dbReference type="ChEBI" id="CHEBI:15378"/>
        <dbReference type="ChEBI" id="CHEBI:29986"/>
        <dbReference type="ChEBI" id="CHEBI:30616"/>
        <dbReference type="ChEBI" id="CHEBI:43474"/>
        <dbReference type="ChEBI" id="CHEBI:83898"/>
        <dbReference type="ChEBI" id="CHEBI:83900"/>
        <dbReference type="ChEBI" id="CHEBI:456216"/>
        <dbReference type="EC" id="6.3.2.9"/>
    </reaction>
</comment>
<evidence type="ECO:0000256" key="8">
    <source>
        <dbReference type="RuleBase" id="RU003664"/>
    </source>
</evidence>
<keyword evidence="7 8" id="KW-0131">Cell cycle</keyword>
<dbReference type="InterPro" id="IPR013221">
    <property type="entry name" value="Mur_ligase_cen"/>
</dbReference>
<dbReference type="Gene3D" id="3.40.1190.10">
    <property type="entry name" value="Mur-like, catalytic domain"/>
    <property type="match status" value="1"/>
</dbReference>
<dbReference type="Gene3D" id="3.90.190.20">
    <property type="entry name" value="Mur ligase, C-terminal domain"/>
    <property type="match status" value="1"/>
</dbReference>
<reference evidence="11 12" key="2">
    <citation type="journal article" date="2015" name="Biomed. Res. Int.">
        <title>Effects of Arsenite Resistance on the Growth and Functional Gene Expression of Leptospirillum ferriphilum and Acidithiobacillus thiooxidans in Pure Culture and Coculture.</title>
        <authorList>
            <person name="Jiang H."/>
            <person name="Liang Y."/>
            <person name="Yin H."/>
            <person name="Xiao Y."/>
            <person name="Guo X."/>
            <person name="Xu Y."/>
            <person name="Hu Q."/>
            <person name="Liu H."/>
            <person name="Liu X."/>
        </authorList>
    </citation>
    <scope>NUCLEOTIDE SEQUENCE [LARGE SCALE GENOMIC DNA]</scope>
    <source>
        <strain evidence="11 12">YSK</strain>
    </source>
</reference>
<dbReference type="EC" id="6.3.2.9" evidence="7 8"/>
<keyword evidence="5 7" id="KW-0547">Nucleotide-binding</keyword>
<dbReference type="KEGG" id="lfp:Y981_03665"/>
<dbReference type="RefSeq" id="WP_051613775.1">
    <property type="nucleotide sequence ID" value="NZ_CP007243.1"/>
</dbReference>
<comment type="function">
    <text evidence="7 8">Cell wall formation. Catalyzes the addition of glutamate to the nucleotide precursor UDP-N-acetylmuramoyl-L-alanine (UMA).</text>
</comment>
<dbReference type="HAMAP" id="MF_00639">
    <property type="entry name" value="MurD"/>
    <property type="match status" value="1"/>
</dbReference>
<evidence type="ECO:0000313" key="11">
    <source>
        <dbReference type="EMBL" id="AIA30194.1"/>
    </source>
</evidence>
<evidence type="ECO:0000256" key="2">
    <source>
        <dbReference type="ARBA" id="ARBA00004752"/>
    </source>
</evidence>
<comment type="similarity">
    <text evidence="7">Belongs to the MurCDEF family.</text>
</comment>
<dbReference type="SUPFAM" id="SSF51984">
    <property type="entry name" value="MurCD N-terminal domain"/>
    <property type="match status" value="1"/>
</dbReference>
<evidence type="ECO:0000259" key="9">
    <source>
        <dbReference type="Pfam" id="PF02875"/>
    </source>
</evidence>
<dbReference type="SUPFAM" id="SSF53623">
    <property type="entry name" value="MurD-like peptide ligases, catalytic domain"/>
    <property type="match status" value="1"/>
</dbReference>
<keyword evidence="7 8" id="KW-0133">Cell shape</keyword>
<reference evidence="12" key="1">
    <citation type="submission" date="2014-02" db="EMBL/GenBank/DDBJ databases">
        <title>Complete genome sequence and comparative genomic analysis of the nitrogen-fixing bacterium Leptospirillum ferriphilum YSK.</title>
        <authorList>
            <person name="Guo X."/>
            <person name="Yin H."/>
            <person name="Liang Y."/>
            <person name="Hu Q."/>
            <person name="Ma L."/>
            <person name="Xiao Y."/>
            <person name="Zhang X."/>
            <person name="Qiu G."/>
            <person name="Liu X."/>
        </authorList>
    </citation>
    <scope>NUCLEOTIDE SEQUENCE [LARGE SCALE GENOMIC DNA]</scope>
    <source>
        <strain evidence="12">YSK</strain>
    </source>
</reference>
<dbReference type="AlphaFoldDB" id="A0A059XNU2"/>